<evidence type="ECO:0000313" key="9">
    <source>
        <dbReference type="Proteomes" id="UP000283509"/>
    </source>
</evidence>
<comment type="caution">
    <text evidence="8">The sequence shown here is derived from an EMBL/GenBank/DDBJ whole genome shotgun (WGS) entry which is preliminary data.</text>
</comment>
<name>A0A3R7PBN0_PENVA</name>
<reference evidence="8 9" key="2">
    <citation type="submission" date="2019-01" db="EMBL/GenBank/DDBJ databases">
        <title>The decoding of complex shrimp genome reveals the adaptation for benthos swimmer, frequently molting mechanism and breeding impact on genome.</title>
        <authorList>
            <person name="Sun Y."/>
            <person name="Gao Y."/>
            <person name="Yu Y."/>
        </authorList>
    </citation>
    <scope>NUCLEOTIDE SEQUENCE [LARGE SCALE GENOMIC DNA]</scope>
    <source>
        <tissue evidence="8">Muscle</tissue>
    </source>
</reference>
<feature type="transmembrane region" description="Helical" evidence="6">
    <location>
        <begin position="251"/>
        <end position="271"/>
    </location>
</feature>
<dbReference type="Pfam" id="PF01061">
    <property type="entry name" value="ABC2_membrane"/>
    <property type="match status" value="1"/>
</dbReference>
<feature type="transmembrane region" description="Helical" evidence="6">
    <location>
        <begin position="131"/>
        <end position="155"/>
    </location>
</feature>
<dbReference type="InterPro" id="IPR013525">
    <property type="entry name" value="ABC2_TM"/>
</dbReference>
<evidence type="ECO:0000256" key="5">
    <source>
        <dbReference type="ARBA" id="ARBA00023136"/>
    </source>
</evidence>
<dbReference type="GO" id="GO:0005886">
    <property type="term" value="C:plasma membrane"/>
    <property type="evidence" value="ECO:0007669"/>
    <property type="project" value="TreeGrafter"/>
</dbReference>
<reference evidence="8 9" key="1">
    <citation type="submission" date="2018-04" db="EMBL/GenBank/DDBJ databases">
        <authorList>
            <person name="Zhang X."/>
            <person name="Yuan J."/>
            <person name="Li F."/>
            <person name="Xiang J."/>
        </authorList>
    </citation>
    <scope>NUCLEOTIDE SEQUENCE [LARGE SCALE GENOMIC DNA]</scope>
    <source>
        <tissue evidence="8">Muscle</tissue>
    </source>
</reference>
<protein>
    <recommendedName>
        <fullName evidence="7">ABC-2 type transporter transmembrane domain-containing protein</fullName>
    </recommendedName>
</protein>
<evidence type="ECO:0000256" key="4">
    <source>
        <dbReference type="ARBA" id="ARBA00022989"/>
    </source>
</evidence>
<comment type="subcellular location">
    <subcellularLocation>
        <location evidence="1">Membrane</location>
        <topology evidence="1">Multi-pass membrane protein</topology>
    </subcellularLocation>
</comment>
<keyword evidence="3 6" id="KW-0812">Transmembrane</keyword>
<evidence type="ECO:0000313" key="8">
    <source>
        <dbReference type="EMBL" id="ROT66059.1"/>
    </source>
</evidence>
<dbReference type="PANTHER" id="PTHR48041:SF129">
    <property type="entry name" value="PROTEIN WHITE"/>
    <property type="match status" value="1"/>
</dbReference>
<keyword evidence="2" id="KW-0813">Transport</keyword>
<proteinExistence type="predicted"/>
<evidence type="ECO:0000256" key="2">
    <source>
        <dbReference type="ARBA" id="ARBA00022448"/>
    </source>
</evidence>
<accession>A0A3R7PBN0</accession>
<dbReference type="EMBL" id="QCYY01002996">
    <property type="protein sequence ID" value="ROT66059.1"/>
    <property type="molecule type" value="Genomic_DNA"/>
</dbReference>
<dbReference type="OrthoDB" id="66620at2759"/>
<evidence type="ECO:0000256" key="3">
    <source>
        <dbReference type="ARBA" id="ARBA00022692"/>
    </source>
</evidence>
<feature type="transmembrane region" description="Helical" evidence="6">
    <location>
        <begin position="162"/>
        <end position="184"/>
    </location>
</feature>
<keyword evidence="9" id="KW-1185">Reference proteome</keyword>
<evidence type="ECO:0000256" key="1">
    <source>
        <dbReference type="ARBA" id="ARBA00004141"/>
    </source>
</evidence>
<feature type="domain" description="ABC-2 type transporter transmembrane" evidence="7">
    <location>
        <begin position="10"/>
        <end position="214"/>
    </location>
</feature>
<evidence type="ECO:0000259" key="7">
    <source>
        <dbReference type="Pfam" id="PF01061"/>
    </source>
</evidence>
<dbReference type="PANTHER" id="PTHR48041">
    <property type="entry name" value="ABC TRANSPORTER G FAMILY MEMBER 28"/>
    <property type="match status" value="1"/>
</dbReference>
<dbReference type="GO" id="GO:0030659">
    <property type="term" value="C:cytoplasmic vesicle membrane"/>
    <property type="evidence" value="ECO:0007669"/>
    <property type="project" value="TreeGrafter"/>
</dbReference>
<organism evidence="8 9">
    <name type="scientific">Penaeus vannamei</name>
    <name type="common">Whiteleg shrimp</name>
    <name type="synonym">Litopenaeus vannamei</name>
    <dbReference type="NCBI Taxonomy" id="6689"/>
    <lineage>
        <taxon>Eukaryota</taxon>
        <taxon>Metazoa</taxon>
        <taxon>Ecdysozoa</taxon>
        <taxon>Arthropoda</taxon>
        <taxon>Crustacea</taxon>
        <taxon>Multicrustacea</taxon>
        <taxon>Malacostraca</taxon>
        <taxon>Eumalacostraca</taxon>
        <taxon>Eucarida</taxon>
        <taxon>Decapoda</taxon>
        <taxon>Dendrobranchiata</taxon>
        <taxon>Penaeoidea</taxon>
        <taxon>Penaeidae</taxon>
        <taxon>Penaeus</taxon>
    </lineage>
</organism>
<dbReference type="AlphaFoldDB" id="A0A3R7PBN0"/>
<dbReference type="STRING" id="6689.A0A3R7PBN0"/>
<dbReference type="GO" id="GO:0140359">
    <property type="term" value="F:ABC-type transporter activity"/>
    <property type="evidence" value="ECO:0007669"/>
    <property type="project" value="InterPro"/>
</dbReference>
<keyword evidence="5 6" id="KW-0472">Membrane</keyword>
<keyword evidence="4 6" id="KW-1133">Transmembrane helix</keyword>
<gene>
    <name evidence="8" type="ORF">C7M84_015954</name>
</gene>
<dbReference type="Proteomes" id="UP000283509">
    <property type="component" value="Unassembled WGS sequence"/>
</dbReference>
<feature type="transmembrane region" description="Helical" evidence="6">
    <location>
        <begin position="104"/>
        <end position="125"/>
    </location>
</feature>
<evidence type="ECO:0000256" key="6">
    <source>
        <dbReference type="SAM" id="Phobius"/>
    </source>
</evidence>
<dbReference type="InterPro" id="IPR050352">
    <property type="entry name" value="ABCG_transporters"/>
</dbReference>
<sequence length="282" mass="31482">MSPYKASWGEQCKAVLKRSVMENIREPMVLRLISLLVGLIYLDQGNDYIGVSNINGAIFLLLTQMSFSNTFGVVNAFCAELPVFLREHFNGIYRVDVYYLSKNVAELPFGIVLPLIFTSIMYFMVGMNPLVGRFFATVGILILVANAAVSFGYMISCLSKDVNVALALSAPLLIPLMLFGGFFLNSQSVPWYFIWIKYLSWFNYGNEALIINQWAGIQNITCPDDVPMCSTTGDEVITTMGYNEANLGYDIGILLVLIVGYRFIGFLLLVAKTSRKDVKNVE</sequence>